<reference evidence="2 3" key="1">
    <citation type="submission" date="2019-03" db="EMBL/GenBank/DDBJ databases">
        <title>Genomic Encyclopedia of Type Strains, Phase IV (KMG-IV): sequencing the most valuable type-strain genomes for metagenomic binning, comparative biology and taxonomic classification.</title>
        <authorList>
            <person name="Goeker M."/>
        </authorList>
    </citation>
    <scope>NUCLEOTIDE SEQUENCE [LARGE SCALE GENOMIC DNA]</scope>
    <source>
        <strain evidence="2 3">DSM 28287</strain>
    </source>
</reference>
<evidence type="ECO:0000259" key="1">
    <source>
        <dbReference type="PROSITE" id="PS51186"/>
    </source>
</evidence>
<dbReference type="Pfam" id="PF13508">
    <property type="entry name" value="Acetyltransf_7"/>
    <property type="match status" value="1"/>
</dbReference>
<dbReference type="InterPro" id="IPR000182">
    <property type="entry name" value="GNAT_dom"/>
</dbReference>
<proteinExistence type="predicted"/>
<dbReference type="PROSITE" id="PS51186">
    <property type="entry name" value="GNAT"/>
    <property type="match status" value="1"/>
</dbReference>
<feature type="domain" description="N-acetyltransferase" evidence="1">
    <location>
        <begin position="1"/>
        <end position="135"/>
    </location>
</feature>
<dbReference type="EMBL" id="SNXO01000007">
    <property type="protein sequence ID" value="TDP58448.1"/>
    <property type="molecule type" value="Genomic_DNA"/>
</dbReference>
<protein>
    <submittedName>
        <fullName evidence="2">FMN-dependent NADH-azoreductase</fullName>
    </submittedName>
</protein>
<dbReference type="Proteomes" id="UP000295500">
    <property type="component" value="Unassembled WGS sequence"/>
</dbReference>
<dbReference type="Gene3D" id="3.40.630.30">
    <property type="match status" value="1"/>
</dbReference>
<evidence type="ECO:0000313" key="2">
    <source>
        <dbReference type="EMBL" id="TDP58448.1"/>
    </source>
</evidence>
<comment type="caution">
    <text evidence="2">The sequence shown here is derived from an EMBL/GenBank/DDBJ whole genome shotgun (WGS) entry which is preliminary data.</text>
</comment>
<dbReference type="PANTHER" id="PTHR43741:SF4">
    <property type="entry name" value="FMN-DEPENDENT NADH:QUINONE OXIDOREDUCTASE"/>
    <property type="match status" value="1"/>
</dbReference>
<name>A0A4R6Q7F9_9FIRM</name>
<dbReference type="PANTHER" id="PTHR43741">
    <property type="entry name" value="FMN-DEPENDENT NADH-AZOREDUCTASE 1"/>
    <property type="match status" value="1"/>
</dbReference>
<keyword evidence="3" id="KW-1185">Reference proteome</keyword>
<dbReference type="GO" id="GO:0016747">
    <property type="term" value="F:acyltransferase activity, transferring groups other than amino-acyl groups"/>
    <property type="evidence" value="ECO:0007669"/>
    <property type="project" value="InterPro"/>
</dbReference>
<dbReference type="CDD" id="cd04301">
    <property type="entry name" value="NAT_SF"/>
    <property type="match status" value="1"/>
</dbReference>
<dbReference type="Gene3D" id="3.40.50.360">
    <property type="match status" value="1"/>
</dbReference>
<dbReference type="OrthoDB" id="9805013at2"/>
<organism evidence="2 3">
    <name type="scientific">Aminicella lysinilytica</name>
    <dbReference type="NCBI Taxonomy" id="433323"/>
    <lineage>
        <taxon>Bacteria</taxon>
        <taxon>Bacillati</taxon>
        <taxon>Bacillota</taxon>
        <taxon>Clostridia</taxon>
        <taxon>Peptostreptococcales</taxon>
        <taxon>Anaerovoracaceae</taxon>
        <taxon>Aminicella</taxon>
    </lineage>
</organism>
<dbReference type="InterPro" id="IPR003680">
    <property type="entry name" value="Flavodoxin_fold"/>
</dbReference>
<dbReference type="InterPro" id="IPR029039">
    <property type="entry name" value="Flavoprotein-like_sf"/>
</dbReference>
<evidence type="ECO:0000313" key="3">
    <source>
        <dbReference type="Proteomes" id="UP000295500"/>
    </source>
</evidence>
<dbReference type="Pfam" id="PF02525">
    <property type="entry name" value="Flavodoxin_2"/>
    <property type="match status" value="1"/>
</dbReference>
<dbReference type="SUPFAM" id="SSF55729">
    <property type="entry name" value="Acyl-CoA N-acyltransferases (Nat)"/>
    <property type="match status" value="1"/>
</dbReference>
<dbReference type="InterPro" id="IPR016181">
    <property type="entry name" value="Acyl_CoA_acyltransferase"/>
</dbReference>
<dbReference type="AlphaFoldDB" id="A0A4R6Q7F9"/>
<gene>
    <name evidence="2" type="ORF">EV211_10747</name>
</gene>
<dbReference type="SUPFAM" id="SSF52218">
    <property type="entry name" value="Flavoproteins"/>
    <property type="match status" value="1"/>
</dbReference>
<sequence length="344" mass="38604">MNIRKMNIIETQDYLQFADLFKRSGLELNLDDSGKGPEGFITAWKAVDEAGALVGGCAITRKKGYYVLNDIAVEEELRSTGIGRLLFQTAMTRMLDMGARQVHITAKAPKFFEKYGFRYLEPEDTPDIFGCKNCDQYGKTCKPEFMVFEYSGERLLFIDSCVTTHISRTMRLADHYLEQFIKAHPGVNVETVIVEKGCAEPLDRDDINRRNDLATAGAYDDPMFDYAHQFKRADYVLVGAPYWDCAFPAILKVYIENIVVTGLTFEESETGYSGLCKCKELTYITTAGGPIGDKNLGFDYICGIGEMLGVRSFKEYRAECLDIVGLDHEAIMEQALAVIDAGEQ</sequence>
<dbReference type="RefSeq" id="WP_133527959.1">
    <property type="nucleotide sequence ID" value="NZ_SNXO01000007.1"/>
</dbReference>
<dbReference type="InterPro" id="IPR050104">
    <property type="entry name" value="FMN-dep_NADH:Q_OxRdtase_AzoR1"/>
</dbReference>
<accession>A0A4R6Q7F9</accession>